<comment type="caution">
    <text evidence="1">The sequence shown here is derived from an EMBL/GenBank/DDBJ whole genome shotgun (WGS) entry which is preliminary data.</text>
</comment>
<sequence>MHAAHALAEAEHLAQVRSRRAPTTPADLGWRAVLGYRVTPAVALVSDEIDRAIRTPDDRIIICMPPRESKSTTAAVLGCVEALRRDPDARHILASYADTLAQAHSAAARAIIAEHGDLLGLRLSAEKTSVGRWELDGHSGGMLAAGILAGITGFGATGLLVVDDAIKNMQEADSPTLRRKVVHEFRATLMTRVHPGASVVVIGTRWHPEDLIGTLLAEEPDRWRYVNIPAIGEPRAVPDSLGRAAGEPMVSAVGRTAEDFADQRRSVGERTWWAEFQGVPASPEGNVIRREWLDLWRLPALPAGLVRTVIGVDPSDSGEGDAAGIVAASLTTSGTVVVHRDVSEPMTPERWATVAVELAIDSGASEIVIETFTAREGYLSVLNTALRRYRLPHLVRVSSWPPKRSDRGRGDAMARSAKLIQGLETGTVQLAGHLPSLEAQAVLWQAGQHQPDCVAALTVAHDVLVHGAGRVTIVSPLDVERRMRQGAVPQPPAWMTRRIGGDRHRTWADVVTGNLV</sequence>
<evidence type="ECO:0000313" key="2">
    <source>
        <dbReference type="Proteomes" id="UP000192411"/>
    </source>
</evidence>
<proteinExistence type="predicted"/>
<dbReference type="STRING" id="75922.BST47_02635"/>
<dbReference type="EMBL" id="MVIM01000001">
    <property type="protein sequence ID" value="ORB68947.1"/>
    <property type="molecule type" value="Genomic_DNA"/>
</dbReference>
<gene>
    <name evidence="1" type="ORF">BST47_02635</name>
</gene>
<organism evidence="1 2">
    <name type="scientific">Mycolicibacterium tusciae</name>
    <dbReference type="NCBI Taxonomy" id="75922"/>
    <lineage>
        <taxon>Bacteria</taxon>
        <taxon>Bacillati</taxon>
        <taxon>Actinomycetota</taxon>
        <taxon>Actinomycetes</taxon>
        <taxon>Mycobacteriales</taxon>
        <taxon>Mycobacteriaceae</taxon>
        <taxon>Mycolicibacterium</taxon>
    </lineage>
</organism>
<evidence type="ECO:0000313" key="1">
    <source>
        <dbReference type="EMBL" id="ORB68947.1"/>
    </source>
</evidence>
<dbReference type="Pfam" id="PF03237">
    <property type="entry name" value="Terminase_6N"/>
    <property type="match status" value="1"/>
</dbReference>
<protein>
    <recommendedName>
        <fullName evidence="3">Terminase</fullName>
    </recommendedName>
</protein>
<name>A0A1X0K3B7_9MYCO</name>
<accession>A0A1X0K3B7</accession>
<reference evidence="1 2" key="1">
    <citation type="submission" date="2017-02" db="EMBL/GenBank/DDBJ databases">
        <title>The new phylogeny of genus Mycobacterium.</title>
        <authorList>
            <person name="Tortoli E."/>
            <person name="Trovato A."/>
            <person name="Cirillo D.M."/>
        </authorList>
    </citation>
    <scope>NUCLEOTIDE SEQUENCE [LARGE SCALE GENOMIC DNA]</scope>
    <source>
        <strain evidence="1 2">DSM 44338</strain>
    </source>
</reference>
<dbReference type="Proteomes" id="UP000192411">
    <property type="component" value="Unassembled WGS sequence"/>
</dbReference>
<keyword evidence="2" id="KW-1185">Reference proteome</keyword>
<evidence type="ECO:0008006" key="3">
    <source>
        <dbReference type="Google" id="ProtNLM"/>
    </source>
</evidence>
<dbReference type="AlphaFoldDB" id="A0A1X0K3B7"/>